<dbReference type="EMBL" id="VDCI01000001">
    <property type="protein sequence ID" value="TNJ38029.1"/>
    <property type="molecule type" value="Genomic_DNA"/>
</dbReference>
<dbReference type="Pfam" id="PF03743">
    <property type="entry name" value="TrbI"/>
    <property type="match status" value="1"/>
</dbReference>
<organism evidence="8 9">
    <name type="scientific">Prosthecochloris vibrioformis</name>
    <name type="common">Chlorobium vibrioforme</name>
    <dbReference type="NCBI Taxonomy" id="1098"/>
    <lineage>
        <taxon>Bacteria</taxon>
        <taxon>Pseudomonadati</taxon>
        <taxon>Chlorobiota</taxon>
        <taxon>Chlorobiia</taxon>
        <taxon>Chlorobiales</taxon>
        <taxon>Chlorobiaceae</taxon>
        <taxon>Prosthecochloris</taxon>
    </lineage>
</organism>
<evidence type="ECO:0000256" key="2">
    <source>
        <dbReference type="ARBA" id="ARBA00010265"/>
    </source>
</evidence>
<reference evidence="8 9" key="1">
    <citation type="submission" date="2019-05" db="EMBL/GenBank/DDBJ databases">
        <title>Draft Whole-Genome sequence of the green sulfur bacterium Prosthecochloris vibrioformis DSM 260.</title>
        <authorList>
            <person name="Meyer T.E."/>
            <person name="Kyndt J.A."/>
        </authorList>
    </citation>
    <scope>NUCLEOTIDE SEQUENCE [LARGE SCALE GENOMIC DNA]</scope>
    <source>
        <strain evidence="8 9">DSM 260</strain>
    </source>
</reference>
<evidence type="ECO:0000256" key="3">
    <source>
        <dbReference type="ARBA" id="ARBA00022692"/>
    </source>
</evidence>
<evidence type="ECO:0000256" key="1">
    <source>
        <dbReference type="ARBA" id="ARBA00004167"/>
    </source>
</evidence>
<keyword evidence="5 7" id="KW-0472">Membrane</keyword>
<keyword evidence="9" id="KW-1185">Reference proteome</keyword>
<keyword evidence="3 7" id="KW-0812">Transmembrane</keyword>
<sequence length="414" mass="43970">MKKNTTEPQRDPADIHASTVDPSDPRLHRKRPSGRALKKGPVIGIAAVLGGLLMLAVSLALQPRHVSEKSGGDTRSASAGVVNVSEIVLSAPDNDDPLKVADNQFMTGENIRSTVVAPAASYENAKNVKGQWDADDEEYQRALTASPFFDASQDRALTAGLARKGEMDMLASSLDRIGKLSGAGIPGLGDELDQNGQQGKNAFMAGEGGARDIAANGELRDPVSPYEVKAGAVIPVSLITGINSDLPGEIIGQVREHVYDTVTGNHLLIPQGSRLMARYDSMVAYGQKRALVCWNRLIMPDGSSLDLGCAPGVGLDGYAGFADKVDNHVDRLLGGVLLSSVLSVGATTSQGEWDDDEITASQLFAANIGQEINRAGQQITRKNLGIQPTIKVRPGYSVNVLVNRDLTLRPYVKK</sequence>
<feature type="compositionally biased region" description="Basic and acidic residues" evidence="6">
    <location>
        <begin position="1"/>
        <end position="14"/>
    </location>
</feature>
<evidence type="ECO:0000313" key="8">
    <source>
        <dbReference type="EMBL" id="TNJ38029.1"/>
    </source>
</evidence>
<proteinExistence type="inferred from homology"/>
<evidence type="ECO:0000256" key="4">
    <source>
        <dbReference type="ARBA" id="ARBA00022989"/>
    </source>
</evidence>
<comment type="similarity">
    <text evidence="2">Belongs to the TrbI/VirB10 family.</text>
</comment>
<dbReference type="RefSeq" id="WP_139626163.1">
    <property type="nucleotide sequence ID" value="NZ_VDCI01000001.1"/>
</dbReference>
<dbReference type="Gene3D" id="2.40.128.260">
    <property type="entry name" value="Type IV secretion system, VirB10/TraB/TrbI"/>
    <property type="match status" value="1"/>
</dbReference>
<dbReference type="GO" id="GO:0016020">
    <property type="term" value="C:membrane"/>
    <property type="evidence" value="ECO:0007669"/>
    <property type="project" value="UniProtKB-SubCell"/>
</dbReference>
<keyword evidence="4 7" id="KW-1133">Transmembrane helix</keyword>
<comment type="subcellular location">
    <subcellularLocation>
        <location evidence="1">Membrane</location>
        <topology evidence="1">Single-pass membrane protein</topology>
    </subcellularLocation>
</comment>
<feature type="transmembrane region" description="Helical" evidence="7">
    <location>
        <begin position="40"/>
        <end position="61"/>
    </location>
</feature>
<dbReference type="InterPro" id="IPR042217">
    <property type="entry name" value="T4SS_VirB10/TrbI"/>
</dbReference>
<feature type="region of interest" description="Disordered" evidence="6">
    <location>
        <begin position="1"/>
        <end position="35"/>
    </location>
</feature>
<dbReference type="Proteomes" id="UP000309544">
    <property type="component" value="Unassembled WGS sequence"/>
</dbReference>
<protein>
    <submittedName>
        <fullName evidence="8">TrbI/VirB10 family protein</fullName>
    </submittedName>
</protein>
<gene>
    <name evidence="8" type="ORF">FGF68_02290</name>
</gene>
<evidence type="ECO:0000313" key="9">
    <source>
        <dbReference type="Proteomes" id="UP000309544"/>
    </source>
</evidence>
<evidence type="ECO:0000256" key="7">
    <source>
        <dbReference type="SAM" id="Phobius"/>
    </source>
</evidence>
<evidence type="ECO:0000256" key="5">
    <source>
        <dbReference type="ARBA" id="ARBA00023136"/>
    </source>
</evidence>
<name>A0A5C4S4J5_PROVB</name>
<comment type="caution">
    <text evidence="8">The sequence shown here is derived from an EMBL/GenBank/DDBJ whole genome shotgun (WGS) entry which is preliminary data.</text>
</comment>
<dbReference type="InterPro" id="IPR005498">
    <property type="entry name" value="T4SS_VirB10/TraB/TrbI"/>
</dbReference>
<accession>A0A5C4S4J5</accession>
<evidence type="ECO:0000256" key="6">
    <source>
        <dbReference type="SAM" id="MobiDB-lite"/>
    </source>
</evidence>
<dbReference type="CDD" id="cd16429">
    <property type="entry name" value="VirB10"/>
    <property type="match status" value="1"/>
</dbReference>
<dbReference type="AlphaFoldDB" id="A0A5C4S4J5"/>